<dbReference type="Proteomes" id="UP000663844">
    <property type="component" value="Unassembled WGS sequence"/>
</dbReference>
<evidence type="ECO:0000313" key="4">
    <source>
        <dbReference type="EMBL" id="CAF3569510.1"/>
    </source>
</evidence>
<dbReference type="AlphaFoldDB" id="A0A813SJG9"/>
<dbReference type="EMBL" id="CAJOBB010000087">
    <property type="protein sequence ID" value="CAF3554475.1"/>
    <property type="molecule type" value="Genomic_DNA"/>
</dbReference>
<reference evidence="1" key="1">
    <citation type="submission" date="2021-02" db="EMBL/GenBank/DDBJ databases">
        <authorList>
            <person name="Nowell W R."/>
        </authorList>
    </citation>
    <scope>NUCLEOTIDE SEQUENCE</scope>
</reference>
<sequence length="206" mass="23653">MYEEAAIARRESTCTIPILQITSVGERRESVSTQNSLLIPMDQIPQRALSTTEIDLESVLQVRRRRLSVTTPQASQDAHRYTDVIILKVEKSNDILKEDARCIFHGDYHVVTDIFQKYTSHIKIHHQDPEKVKNHDRLSGKIYTTLELPTMSLIEVLEILHKHYFSIVANSTNFGATTKLQEFILLRNKDSHESARPLPLIDTKAH</sequence>
<comment type="caution">
    <text evidence="1">The sequence shown here is derived from an EMBL/GenBank/DDBJ whole genome shotgun (WGS) entry which is preliminary data.</text>
</comment>
<accession>A0A813SJG9</accession>
<protein>
    <submittedName>
        <fullName evidence="1">Uncharacterized protein</fullName>
    </submittedName>
</protein>
<evidence type="ECO:0000313" key="2">
    <source>
        <dbReference type="EMBL" id="CAF0882639.1"/>
    </source>
</evidence>
<dbReference type="EMBL" id="CAJOAZ010000189">
    <property type="protein sequence ID" value="CAF3569510.1"/>
    <property type="molecule type" value="Genomic_DNA"/>
</dbReference>
<dbReference type="EMBL" id="CAJNOE010000084">
    <property type="protein sequence ID" value="CAF0882639.1"/>
    <property type="molecule type" value="Genomic_DNA"/>
</dbReference>
<gene>
    <name evidence="2" type="ORF">IZO911_LOCUS11275</name>
    <name evidence="1" type="ORF">JYZ213_LOCUS5280</name>
    <name evidence="3" type="ORF">KXQ929_LOCUS2817</name>
    <name evidence="4" type="ORF">OXD698_LOCUS4832</name>
</gene>
<proteinExistence type="predicted"/>
<name>A0A813SJG9_9BILA</name>
<dbReference type="Proteomes" id="UP000663860">
    <property type="component" value="Unassembled WGS sequence"/>
</dbReference>
<dbReference type="EMBL" id="CAJNOG010000031">
    <property type="protein sequence ID" value="CAF0801485.1"/>
    <property type="molecule type" value="Genomic_DNA"/>
</dbReference>
<evidence type="ECO:0000313" key="1">
    <source>
        <dbReference type="EMBL" id="CAF0801485.1"/>
    </source>
</evidence>
<dbReference type="Proteomes" id="UP000663868">
    <property type="component" value="Unassembled WGS sequence"/>
</dbReference>
<organism evidence="1 5">
    <name type="scientific">Adineta steineri</name>
    <dbReference type="NCBI Taxonomy" id="433720"/>
    <lineage>
        <taxon>Eukaryota</taxon>
        <taxon>Metazoa</taxon>
        <taxon>Spiralia</taxon>
        <taxon>Gnathifera</taxon>
        <taxon>Rotifera</taxon>
        <taxon>Eurotatoria</taxon>
        <taxon>Bdelloidea</taxon>
        <taxon>Adinetida</taxon>
        <taxon>Adinetidae</taxon>
        <taxon>Adineta</taxon>
    </lineage>
</organism>
<evidence type="ECO:0000313" key="3">
    <source>
        <dbReference type="EMBL" id="CAF3554475.1"/>
    </source>
</evidence>
<dbReference type="Proteomes" id="UP000663845">
    <property type="component" value="Unassembled WGS sequence"/>
</dbReference>
<evidence type="ECO:0000313" key="5">
    <source>
        <dbReference type="Proteomes" id="UP000663845"/>
    </source>
</evidence>